<name>A0A8J6M4P8_9FIRM</name>
<dbReference type="Gene3D" id="3.20.20.70">
    <property type="entry name" value="Aldolase class I"/>
    <property type="match status" value="1"/>
</dbReference>
<keyword evidence="9" id="KW-0547">Nucleotide-binding</keyword>
<accession>A0A8J6M4P8</accession>
<keyword evidence="6 7" id="KW-0560">Oxidoreductase</keyword>
<evidence type="ECO:0000313" key="11">
    <source>
        <dbReference type="EMBL" id="MBC5717723.1"/>
    </source>
</evidence>
<keyword evidence="4 7" id="KW-0819">tRNA processing</keyword>
<reference evidence="11" key="1">
    <citation type="submission" date="2020-08" db="EMBL/GenBank/DDBJ databases">
        <title>Genome public.</title>
        <authorList>
            <person name="Liu C."/>
            <person name="Sun Q."/>
        </authorList>
    </citation>
    <scope>NUCLEOTIDE SEQUENCE</scope>
    <source>
        <strain evidence="11">BX5</strain>
    </source>
</reference>
<protein>
    <recommendedName>
        <fullName evidence="7">tRNA-dihydrouridine synthase</fullName>
        <ecNumber evidence="7">1.3.1.-</ecNumber>
    </recommendedName>
</protein>
<keyword evidence="12" id="KW-1185">Reference proteome</keyword>
<evidence type="ECO:0000256" key="5">
    <source>
        <dbReference type="ARBA" id="ARBA00022857"/>
    </source>
</evidence>
<evidence type="ECO:0000256" key="1">
    <source>
        <dbReference type="ARBA" id="ARBA00001917"/>
    </source>
</evidence>
<dbReference type="EMBL" id="JACOPN010000007">
    <property type="protein sequence ID" value="MBC5717723.1"/>
    <property type="molecule type" value="Genomic_DNA"/>
</dbReference>
<dbReference type="EC" id="1.3.1.-" evidence="7"/>
<comment type="cofactor">
    <cofactor evidence="1 7 9">
        <name>FMN</name>
        <dbReference type="ChEBI" id="CHEBI:58210"/>
    </cofactor>
</comment>
<dbReference type="InterPro" id="IPR001269">
    <property type="entry name" value="DUS_fam"/>
</dbReference>
<evidence type="ECO:0000256" key="4">
    <source>
        <dbReference type="ARBA" id="ARBA00022694"/>
    </source>
</evidence>
<dbReference type="GO" id="GO:0050660">
    <property type="term" value="F:flavin adenine dinucleotide binding"/>
    <property type="evidence" value="ECO:0007669"/>
    <property type="project" value="InterPro"/>
</dbReference>
<dbReference type="PIRSF" id="PIRSF006621">
    <property type="entry name" value="Dus"/>
    <property type="match status" value="1"/>
</dbReference>
<evidence type="ECO:0000256" key="9">
    <source>
        <dbReference type="PIRSR" id="PIRSR006621-2"/>
    </source>
</evidence>
<dbReference type="GO" id="GO:0017150">
    <property type="term" value="F:tRNA dihydrouridine synthase activity"/>
    <property type="evidence" value="ECO:0007669"/>
    <property type="project" value="InterPro"/>
</dbReference>
<dbReference type="InterPro" id="IPR018517">
    <property type="entry name" value="tRNA_hU_synthase_CS"/>
</dbReference>
<evidence type="ECO:0000256" key="2">
    <source>
        <dbReference type="ARBA" id="ARBA00022630"/>
    </source>
</evidence>
<keyword evidence="3 7" id="KW-0288">FMN</keyword>
<comment type="function">
    <text evidence="7">Catalyzes the synthesis of 5,6-dihydrouridine (D), a modified base found in the D-loop of most tRNAs, via the reduction of the C5-C6 double bond in target uridines.</text>
</comment>
<feature type="binding site" evidence="9">
    <location>
        <begin position="186"/>
        <end position="188"/>
    </location>
    <ligand>
        <name>FMN</name>
        <dbReference type="ChEBI" id="CHEBI:58210"/>
    </ligand>
</feature>
<evidence type="ECO:0000313" key="12">
    <source>
        <dbReference type="Proteomes" id="UP000602260"/>
    </source>
</evidence>
<comment type="similarity">
    <text evidence="7">Belongs to the dus family.</text>
</comment>
<comment type="caution">
    <text evidence="11">The sequence shown here is derived from an EMBL/GenBank/DDBJ whole genome shotgun (WGS) entry which is preliminary data.</text>
</comment>
<evidence type="ECO:0000256" key="7">
    <source>
        <dbReference type="PIRNR" id="PIRNR006621"/>
    </source>
</evidence>
<dbReference type="CDD" id="cd02801">
    <property type="entry name" value="DUS_like_FMN"/>
    <property type="match status" value="1"/>
</dbReference>
<dbReference type="InterPro" id="IPR035587">
    <property type="entry name" value="DUS-like_FMN-bd"/>
</dbReference>
<evidence type="ECO:0000256" key="3">
    <source>
        <dbReference type="ARBA" id="ARBA00022643"/>
    </source>
</evidence>
<dbReference type="AlphaFoldDB" id="A0A8J6M4P8"/>
<keyword evidence="2 7" id="KW-0285">Flavoprotein</keyword>
<dbReference type="PANTHER" id="PTHR45846">
    <property type="entry name" value="TRNA-DIHYDROURIDINE(47) SYNTHASE [NAD(P)(+)]-LIKE"/>
    <property type="match status" value="1"/>
</dbReference>
<feature type="binding site" evidence="9">
    <location>
        <position position="126"/>
    </location>
    <ligand>
        <name>FMN</name>
        <dbReference type="ChEBI" id="CHEBI:58210"/>
    </ligand>
</feature>
<dbReference type="InterPro" id="IPR013785">
    <property type="entry name" value="Aldolase_TIM"/>
</dbReference>
<feature type="domain" description="DUS-like FMN-binding" evidence="10">
    <location>
        <begin position="21"/>
        <end position="226"/>
    </location>
</feature>
<evidence type="ECO:0000256" key="8">
    <source>
        <dbReference type="PIRSR" id="PIRSR006621-1"/>
    </source>
</evidence>
<dbReference type="PANTHER" id="PTHR45846:SF1">
    <property type="entry name" value="TRNA-DIHYDROURIDINE(47) SYNTHASE [NAD(P)(+)]-LIKE"/>
    <property type="match status" value="1"/>
</dbReference>
<keyword evidence="5" id="KW-0521">NADP</keyword>
<dbReference type="Pfam" id="PF01207">
    <property type="entry name" value="Dus"/>
    <property type="match status" value="1"/>
</dbReference>
<sequence>MEGITGAEYRAVHHRHFPGVDRYYMPFITPTQDRVFTPRELRNISPERNAGYRAVPQLLTKNAGDFNWAAGELFAMGYDEVDLNLGCPSGTVTAKGKGAGMLADLEGLDRFLDGVFSASRGKVSVKTRLGLRDPEEIFPLVECFSRYPISLLILHPRVRQDFYKEPVRPDYFARALEVYPGPMCYNGGLRTPEDCAAMQGRFPQVRHWMLGQGLLADPALIRRCQGGPALTRQELRAFHDELYHTYLDIFQSQRNTVFHMKELWNYLSVLFDQPEKPLKRIRKADASPAYESAVDELFTHPFLSEKGE</sequence>
<gene>
    <name evidence="11" type="ORF">H8S55_10370</name>
</gene>
<dbReference type="GO" id="GO:0003723">
    <property type="term" value="F:RNA binding"/>
    <property type="evidence" value="ECO:0007669"/>
    <property type="project" value="TreeGrafter"/>
</dbReference>
<dbReference type="SUPFAM" id="SSF51395">
    <property type="entry name" value="FMN-linked oxidoreductases"/>
    <property type="match status" value="1"/>
</dbReference>
<evidence type="ECO:0000259" key="10">
    <source>
        <dbReference type="Pfam" id="PF01207"/>
    </source>
</evidence>
<feature type="binding site" evidence="9">
    <location>
        <position position="155"/>
    </location>
    <ligand>
        <name>FMN</name>
        <dbReference type="ChEBI" id="CHEBI:58210"/>
    </ligand>
</feature>
<organism evidence="11 12">
    <name type="scientific">Flintibacter faecis</name>
    <dbReference type="NCBI Taxonomy" id="2763047"/>
    <lineage>
        <taxon>Bacteria</taxon>
        <taxon>Bacillati</taxon>
        <taxon>Bacillota</taxon>
        <taxon>Clostridia</taxon>
        <taxon>Eubacteriales</taxon>
        <taxon>Flintibacter</taxon>
    </lineage>
</organism>
<feature type="active site" description="Proton donor" evidence="8">
    <location>
        <position position="87"/>
    </location>
</feature>
<dbReference type="Proteomes" id="UP000602260">
    <property type="component" value="Unassembled WGS sequence"/>
</dbReference>
<feature type="binding site" evidence="9">
    <location>
        <position position="57"/>
    </location>
    <ligand>
        <name>FMN</name>
        <dbReference type="ChEBI" id="CHEBI:58210"/>
    </ligand>
</feature>
<dbReference type="PROSITE" id="PS01136">
    <property type="entry name" value="UPF0034"/>
    <property type="match status" value="1"/>
</dbReference>
<proteinExistence type="inferred from homology"/>
<evidence type="ECO:0000256" key="6">
    <source>
        <dbReference type="ARBA" id="ARBA00023002"/>
    </source>
</evidence>